<dbReference type="AlphaFoldDB" id="A0A0C2DT08"/>
<reference evidence="1 2" key="1">
    <citation type="submission" date="2013-12" db="EMBL/GenBank/DDBJ databases">
        <title>Draft genome of the parsitic nematode Ancylostoma duodenale.</title>
        <authorList>
            <person name="Mitreva M."/>
        </authorList>
    </citation>
    <scope>NUCLEOTIDE SEQUENCE [LARGE SCALE GENOMIC DNA]</scope>
    <source>
        <strain evidence="1 2">Zhejiang</strain>
    </source>
</reference>
<evidence type="ECO:0000313" key="1">
    <source>
        <dbReference type="EMBL" id="KIH65877.1"/>
    </source>
</evidence>
<sequence length="186" mass="21186">MDDELDDPSYVPSEKITILQTKRQAIAALQSSSEFSEKFWHHLAALEPVTGHNSTETNVQHRQHQATPADTRYNFRPRGIINYDEGGQETIEERLGEIRENHHSRTLLPISTILQVSFMILLTNASMATDELTTRNSRRIQYIEGGVQLLSTAGIPYKICAEYYCVQVEDPKNPGKHHLPTRSHFT</sequence>
<dbReference type="Proteomes" id="UP000054047">
    <property type="component" value="Unassembled WGS sequence"/>
</dbReference>
<accession>A0A0C2DT08</accession>
<evidence type="ECO:0000313" key="2">
    <source>
        <dbReference type="Proteomes" id="UP000054047"/>
    </source>
</evidence>
<organism evidence="1 2">
    <name type="scientific">Ancylostoma duodenale</name>
    <dbReference type="NCBI Taxonomy" id="51022"/>
    <lineage>
        <taxon>Eukaryota</taxon>
        <taxon>Metazoa</taxon>
        <taxon>Ecdysozoa</taxon>
        <taxon>Nematoda</taxon>
        <taxon>Chromadorea</taxon>
        <taxon>Rhabditida</taxon>
        <taxon>Rhabditina</taxon>
        <taxon>Rhabditomorpha</taxon>
        <taxon>Strongyloidea</taxon>
        <taxon>Ancylostomatidae</taxon>
        <taxon>Ancylostomatinae</taxon>
        <taxon>Ancylostoma</taxon>
    </lineage>
</organism>
<dbReference type="EMBL" id="KN727356">
    <property type="protein sequence ID" value="KIH65877.1"/>
    <property type="molecule type" value="Genomic_DNA"/>
</dbReference>
<name>A0A0C2DT08_9BILA</name>
<keyword evidence="2" id="KW-1185">Reference proteome</keyword>
<proteinExistence type="predicted"/>
<gene>
    <name evidence="1" type="ORF">ANCDUO_03798</name>
</gene>
<protein>
    <submittedName>
        <fullName evidence="1">Uncharacterized protein</fullName>
    </submittedName>
</protein>